<dbReference type="EMBL" id="BOML01000075">
    <property type="protein sequence ID" value="GIE07286.1"/>
    <property type="molecule type" value="Genomic_DNA"/>
</dbReference>
<gene>
    <name evidence="2" type="ORF">Adu01nite_86360</name>
</gene>
<dbReference type="Proteomes" id="UP000637628">
    <property type="component" value="Unassembled WGS sequence"/>
</dbReference>
<evidence type="ECO:0000313" key="2">
    <source>
        <dbReference type="EMBL" id="GIE07286.1"/>
    </source>
</evidence>
<comment type="caution">
    <text evidence="2">The sequence shown here is derived from an EMBL/GenBank/DDBJ whole genome shotgun (WGS) entry which is preliminary data.</text>
</comment>
<reference evidence="2 3" key="1">
    <citation type="submission" date="2021-01" db="EMBL/GenBank/DDBJ databases">
        <title>Whole genome shotgun sequence of Actinoplanes durhamensis NBRC 14914.</title>
        <authorList>
            <person name="Komaki H."/>
            <person name="Tamura T."/>
        </authorList>
    </citation>
    <scope>NUCLEOTIDE SEQUENCE [LARGE SCALE GENOMIC DNA]</scope>
    <source>
        <strain evidence="2 3">NBRC 14914</strain>
    </source>
</reference>
<proteinExistence type="predicted"/>
<feature type="region of interest" description="Disordered" evidence="1">
    <location>
        <begin position="1"/>
        <end position="21"/>
    </location>
</feature>
<keyword evidence="3" id="KW-1185">Reference proteome</keyword>
<protein>
    <submittedName>
        <fullName evidence="2">Uncharacterized protein</fullName>
    </submittedName>
</protein>
<organism evidence="2 3">
    <name type="scientific">Paractinoplanes durhamensis</name>
    <dbReference type="NCBI Taxonomy" id="113563"/>
    <lineage>
        <taxon>Bacteria</taxon>
        <taxon>Bacillati</taxon>
        <taxon>Actinomycetota</taxon>
        <taxon>Actinomycetes</taxon>
        <taxon>Micromonosporales</taxon>
        <taxon>Micromonosporaceae</taxon>
        <taxon>Paractinoplanes</taxon>
    </lineage>
</organism>
<feature type="region of interest" description="Disordered" evidence="1">
    <location>
        <begin position="54"/>
        <end position="80"/>
    </location>
</feature>
<sequence length="104" mass="11291">MAPQFEKMEARPSSYEVGAERLEDHRQELRLMARRNGLDEEELRGLRDVTPAWSTKTGAPLGGASAVVPPDRPATTGSLTVSTRTTADGRTAVVMPATGRSVRR</sequence>
<evidence type="ECO:0000256" key="1">
    <source>
        <dbReference type="SAM" id="MobiDB-lite"/>
    </source>
</evidence>
<accession>A0ABQ3ZBT3</accession>
<evidence type="ECO:0000313" key="3">
    <source>
        <dbReference type="Proteomes" id="UP000637628"/>
    </source>
</evidence>
<feature type="compositionally biased region" description="Basic and acidic residues" evidence="1">
    <location>
        <begin position="1"/>
        <end position="10"/>
    </location>
</feature>
<name>A0ABQ3ZBT3_9ACTN</name>